<feature type="active site" description="Glycyl thioester intermediate" evidence="14">
    <location>
        <position position="401"/>
    </location>
</feature>
<feature type="region of interest" description="Disordered" evidence="15">
    <location>
        <begin position="1"/>
        <end position="48"/>
    </location>
</feature>
<reference evidence="17 18" key="1">
    <citation type="submission" date="2017-03" db="EMBL/GenBank/DDBJ databases">
        <authorList>
            <person name="Afonso C.L."/>
            <person name="Miller P.J."/>
            <person name="Scott M.A."/>
            <person name="Spackman E."/>
            <person name="Goraichik I."/>
            <person name="Dimitrov K.M."/>
            <person name="Suarez D.L."/>
            <person name="Swayne D.E."/>
        </authorList>
    </citation>
    <scope>NUCLEOTIDE SEQUENCE [LARGE SCALE GENOMIC DNA]</scope>
    <source>
        <strain evidence="17">SB41UT1</strain>
    </source>
</reference>
<dbReference type="Pfam" id="PF23598">
    <property type="entry name" value="LRR_14"/>
    <property type="match status" value="1"/>
</dbReference>
<evidence type="ECO:0000256" key="9">
    <source>
        <dbReference type="ARBA" id="ARBA00022737"/>
    </source>
</evidence>
<evidence type="ECO:0000313" key="17">
    <source>
        <dbReference type="EMBL" id="SMA48191.1"/>
    </source>
</evidence>
<evidence type="ECO:0000313" key="18">
    <source>
        <dbReference type="Proteomes" id="UP000196573"/>
    </source>
</evidence>
<comment type="catalytic activity">
    <reaction evidence="1">
        <text>S-ubiquitinyl-[E2 ubiquitin-conjugating enzyme]-L-cysteine + [acceptor protein]-L-lysine = [E2 ubiquitin-conjugating enzyme]-L-cysteine + N(6)-ubiquitinyl-[acceptor protein]-L-lysine.</text>
        <dbReference type="EC" id="2.3.2.27"/>
    </reaction>
</comment>
<dbReference type="PANTHER" id="PTHR47114">
    <property type="match status" value="1"/>
</dbReference>
<dbReference type="InterPro" id="IPR032675">
    <property type="entry name" value="LRR_dom_sf"/>
</dbReference>
<dbReference type="InterPro" id="IPR003591">
    <property type="entry name" value="Leu-rich_rpt_typical-subtyp"/>
</dbReference>
<evidence type="ECO:0000256" key="13">
    <source>
        <dbReference type="ARBA" id="ARBA00023200"/>
    </source>
</evidence>
<dbReference type="PROSITE" id="PS52053">
    <property type="entry name" value="NEL"/>
    <property type="match status" value="1"/>
</dbReference>
<dbReference type="EMBL" id="FWPT01000006">
    <property type="protein sequence ID" value="SMA48191.1"/>
    <property type="molecule type" value="Genomic_DNA"/>
</dbReference>
<dbReference type="InterPro" id="IPR055414">
    <property type="entry name" value="LRR_R13L4/SHOC2-like"/>
</dbReference>
<evidence type="ECO:0000256" key="6">
    <source>
        <dbReference type="ARBA" id="ARBA00022525"/>
    </source>
</evidence>
<dbReference type="GO" id="GO:0005576">
    <property type="term" value="C:extracellular region"/>
    <property type="evidence" value="ECO:0007669"/>
    <property type="project" value="UniProtKB-SubCell"/>
</dbReference>
<name>A0A1X7AL74_9GAMM</name>
<evidence type="ECO:0000256" key="7">
    <source>
        <dbReference type="ARBA" id="ARBA00022614"/>
    </source>
</evidence>
<evidence type="ECO:0000256" key="1">
    <source>
        <dbReference type="ARBA" id="ARBA00000900"/>
    </source>
</evidence>
<evidence type="ECO:0000256" key="4">
    <source>
        <dbReference type="ARBA" id="ARBA00009868"/>
    </source>
</evidence>
<keyword evidence="10 14" id="KW-0833">Ubl conjugation pathway</keyword>
<feature type="domain" description="NEL" evidence="16">
    <location>
        <begin position="315"/>
        <end position="614"/>
    </location>
</feature>
<sequence length="614" mass="69693">MEPRIPPSGQPASPQPLEPLPPKESLPPSGTNVTPQIPTSGERPVEQRSIQERRITASDTAPNFLVPQQSRTKRVVSALVGKPVLYLLKKSRSLISSAPPLVRLADRAIGYLSGLSPTQGEQLTRWVSEAANDSEKSHRLEASHRIMNAVNQGSSTINLCDLSLGSLPDTLWELSWISSLRLASCKLNSLPAEVSALKNLKVLDLGYNQLTELPAEIISLKRLEQLCVGYNALSTLPDGLGRLKHLEHLELQHNLFERVPDQLLELEQHEPCRILFYNNNPTPMQVAEWMFSHRTRDMDIVVRSPRKNVAASRMSLNEKLQLWFHLAGKRLPDNFEKTFSERTLTALNVYLVKLMEFKDYSNPSKAREEARTLITVLEQMQADPDIMAACTEHMIEINETCADGALQVLNDMYVAARFAKIQKEGTLQDLVELKRGELRLQKVEELVEETYQKQLHDYKHSQGPKPDHVEVKLIYLLELQKALDLPIPPGQKMRYAAYSYVTRKMLNDALATVKAYSESMNDGALADELLLWPPFKARMQQDYAGYEAKLSESFHERLEDVYQLDSDEEIRTRSEALRLEQNAATDKLYKDIAIDIIHGNPRKPYTQKDYLDDQ</sequence>
<proteinExistence type="inferred from homology"/>
<keyword evidence="13 14" id="KW-1035">Host cytoplasm</keyword>
<dbReference type="SMART" id="SM00369">
    <property type="entry name" value="LRR_TYP"/>
    <property type="match status" value="3"/>
</dbReference>
<accession>A0A1X7AL74</accession>
<protein>
    <recommendedName>
        <fullName evidence="5">RING-type E3 ubiquitin transferase</fullName>
        <ecNumber evidence="5">2.3.2.27</ecNumber>
    </recommendedName>
</protein>
<dbReference type="Proteomes" id="UP000196573">
    <property type="component" value="Unassembled WGS sequence"/>
</dbReference>
<comment type="similarity">
    <text evidence="4 14">Belongs to the LRR-containing bacterial E3 ligase family.</text>
</comment>
<feature type="compositionally biased region" description="Polar residues" evidence="15">
    <location>
        <begin position="30"/>
        <end position="39"/>
    </location>
</feature>
<evidence type="ECO:0000256" key="11">
    <source>
        <dbReference type="ARBA" id="ARBA00022843"/>
    </source>
</evidence>
<keyword evidence="9" id="KW-0677">Repeat</keyword>
<dbReference type="GO" id="GO:0030430">
    <property type="term" value="C:host cell cytoplasm"/>
    <property type="evidence" value="ECO:0007669"/>
    <property type="project" value="UniProtKB-SubCell"/>
</dbReference>
<dbReference type="SMART" id="SM00364">
    <property type="entry name" value="LRR_BAC"/>
    <property type="match status" value="3"/>
</dbReference>
<evidence type="ECO:0000256" key="2">
    <source>
        <dbReference type="ARBA" id="ARBA00004192"/>
    </source>
</evidence>
<feature type="compositionally biased region" description="Pro residues" evidence="15">
    <location>
        <begin position="1"/>
        <end position="25"/>
    </location>
</feature>
<dbReference type="PROSITE" id="PS51450">
    <property type="entry name" value="LRR"/>
    <property type="match status" value="1"/>
</dbReference>
<gene>
    <name evidence="17" type="primary">sspH1</name>
    <name evidence="17" type="ORF">EHSB41UT_02644</name>
</gene>
<dbReference type="Gene3D" id="1.20.58.360">
    <property type="entry name" value="Shigella T3SS effector IpaH defines"/>
    <property type="match status" value="1"/>
</dbReference>
<dbReference type="EC" id="2.3.2.27" evidence="5"/>
<dbReference type="OrthoDB" id="8532199at2"/>
<organism evidence="17 18">
    <name type="scientific">Parendozoicomonas haliclonae</name>
    <dbReference type="NCBI Taxonomy" id="1960125"/>
    <lineage>
        <taxon>Bacteria</taxon>
        <taxon>Pseudomonadati</taxon>
        <taxon>Pseudomonadota</taxon>
        <taxon>Gammaproteobacteria</taxon>
        <taxon>Oceanospirillales</taxon>
        <taxon>Endozoicomonadaceae</taxon>
        <taxon>Parendozoicomonas</taxon>
    </lineage>
</organism>
<dbReference type="PANTHER" id="PTHR47114:SF2">
    <property type="entry name" value="OLIGODENDROCYTE-MYELIN GLYCOPROTEIN"/>
    <property type="match status" value="1"/>
</dbReference>
<comment type="subcellular location">
    <subcellularLocation>
        <location evidence="2">Host cytoplasm</location>
    </subcellularLocation>
    <subcellularLocation>
        <location evidence="3">Secreted</location>
    </subcellularLocation>
</comment>
<dbReference type="GO" id="GO:0061630">
    <property type="term" value="F:ubiquitin protein ligase activity"/>
    <property type="evidence" value="ECO:0007669"/>
    <property type="project" value="UniProtKB-EC"/>
</dbReference>
<evidence type="ECO:0000256" key="3">
    <source>
        <dbReference type="ARBA" id="ARBA00004613"/>
    </source>
</evidence>
<evidence type="ECO:0000256" key="14">
    <source>
        <dbReference type="PROSITE-ProRule" id="PRU01398"/>
    </source>
</evidence>
<dbReference type="Pfam" id="PF14496">
    <property type="entry name" value="NEL"/>
    <property type="match status" value="1"/>
</dbReference>
<evidence type="ECO:0000259" key="16">
    <source>
        <dbReference type="PROSITE" id="PS52053"/>
    </source>
</evidence>
<evidence type="ECO:0000256" key="5">
    <source>
        <dbReference type="ARBA" id="ARBA00012483"/>
    </source>
</evidence>
<keyword evidence="12" id="KW-0843">Virulence</keyword>
<dbReference type="InterPro" id="IPR029487">
    <property type="entry name" value="NEL_dom"/>
</dbReference>
<dbReference type="InterPro" id="IPR001611">
    <property type="entry name" value="Leu-rich_rpt"/>
</dbReference>
<evidence type="ECO:0000256" key="8">
    <source>
        <dbReference type="ARBA" id="ARBA00022679"/>
    </source>
</evidence>
<keyword evidence="18" id="KW-1185">Reference proteome</keyword>
<evidence type="ECO:0000256" key="15">
    <source>
        <dbReference type="SAM" id="MobiDB-lite"/>
    </source>
</evidence>
<evidence type="ECO:0000256" key="10">
    <source>
        <dbReference type="ARBA" id="ARBA00022786"/>
    </source>
</evidence>
<evidence type="ECO:0000256" key="12">
    <source>
        <dbReference type="ARBA" id="ARBA00023026"/>
    </source>
</evidence>
<dbReference type="AlphaFoldDB" id="A0A1X7AL74"/>
<keyword evidence="8 14" id="KW-0808">Transferase</keyword>
<keyword evidence="11 14" id="KW-0832">Ubl conjugation</keyword>
<dbReference type="RefSeq" id="WP_087110638.1">
    <property type="nucleotide sequence ID" value="NZ_CBCSCN010000006.1"/>
</dbReference>
<dbReference type="Gene3D" id="3.80.10.10">
    <property type="entry name" value="Ribonuclease Inhibitor"/>
    <property type="match status" value="1"/>
</dbReference>
<dbReference type="InterPro" id="IPR051071">
    <property type="entry name" value="LRR-bact_E3_ubiq_ligases"/>
</dbReference>
<dbReference type="SUPFAM" id="SSF52058">
    <property type="entry name" value="L domain-like"/>
    <property type="match status" value="1"/>
</dbReference>
<comment type="PTM">
    <text evidence="14">Ubiquitinated in the presence of host E1 ubiquitin-activating enzyme, E2 ubiquitin-conjugating enzyme and ubiquitin.</text>
</comment>
<keyword evidence="6 14" id="KW-0964">Secreted</keyword>
<dbReference type="GO" id="GO:0016567">
    <property type="term" value="P:protein ubiquitination"/>
    <property type="evidence" value="ECO:0007669"/>
    <property type="project" value="InterPro"/>
</dbReference>
<keyword evidence="7" id="KW-0433">Leucine-rich repeat</keyword>